<dbReference type="InterPro" id="IPR043968">
    <property type="entry name" value="SGNH"/>
</dbReference>
<dbReference type="InterPro" id="IPR050879">
    <property type="entry name" value="Acyltransferase_3"/>
</dbReference>
<keyword evidence="5" id="KW-1185">Reference proteome</keyword>
<dbReference type="Pfam" id="PF01757">
    <property type="entry name" value="Acyl_transf_3"/>
    <property type="match status" value="1"/>
</dbReference>
<gene>
    <name evidence="4" type="primary">oatA1</name>
    <name evidence="4" type="ORF">COCCU_03055</name>
</gene>
<keyword evidence="1" id="KW-0812">Transmembrane</keyword>
<feature type="transmembrane region" description="Helical" evidence="1">
    <location>
        <begin position="81"/>
        <end position="100"/>
    </location>
</feature>
<feature type="transmembrane region" description="Helical" evidence="1">
    <location>
        <begin position="188"/>
        <end position="207"/>
    </location>
</feature>
<feature type="transmembrane region" description="Helical" evidence="1">
    <location>
        <begin position="44"/>
        <end position="61"/>
    </location>
</feature>
<feature type="transmembrane region" description="Helical" evidence="1">
    <location>
        <begin position="151"/>
        <end position="168"/>
    </location>
</feature>
<dbReference type="PANTHER" id="PTHR23028:SF53">
    <property type="entry name" value="ACYL_TRANSF_3 DOMAIN-CONTAINING PROTEIN"/>
    <property type="match status" value="1"/>
</dbReference>
<accession>A0A6B8W5F8</accession>
<evidence type="ECO:0000313" key="5">
    <source>
        <dbReference type="Proteomes" id="UP000424462"/>
    </source>
</evidence>
<keyword evidence="1" id="KW-1133">Transmembrane helix</keyword>
<feature type="transmembrane region" description="Helical" evidence="1">
    <location>
        <begin position="305"/>
        <end position="324"/>
    </location>
</feature>
<organism evidence="4 5">
    <name type="scientific">Corynebacterium occultum</name>
    <dbReference type="NCBI Taxonomy" id="2675219"/>
    <lineage>
        <taxon>Bacteria</taxon>
        <taxon>Bacillati</taxon>
        <taxon>Actinomycetota</taxon>
        <taxon>Actinomycetes</taxon>
        <taxon>Mycobacteriales</taxon>
        <taxon>Corynebacteriaceae</taxon>
        <taxon>Corynebacterium</taxon>
    </lineage>
</organism>
<keyword evidence="1" id="KW-0472">Membrane</keyword>
<dbReference type="InterPro" id="IPR002656">
    <property type="entry name" value="Acyl_transf_3_dom"/>
</dbReference>
<evidence type="ECO:0000256" key="1">
    <source>
        <dbReference type="SAM" id="Phobius"/>
    </source>
</evidence>
<proteinExistence type="predicted"/>
<feature type="transmembrane region" description="Helical" evidence="1">
    <location>
        <begin position="20"/>
        <end position="38"/>
    </location>
</feature>
<protein>
    <submittedName>
        <fullName evidence="4">O-acetyltransferase OatA</fullName>
        <ecNumber evidence="4">2.3.1.-</ecNumber>
    </submittedName>
</protein>
<dbReference type="GO" id="GO:0016747">
    <property type="term" value="F:acyltransferase activity, transferring groups other than amino-acyl groups"/>
    <property type="evidence" value="ECO:0007669"/>
    <property type="project" value="InterPro"/>
</dbReference>
<feature type="domain" description="Acyltransferase 3" evidence="2">
    <location>
        <begin position="15"/>
        <end position="346"/>
    </location>
</feature>
<dbReference type="PANTHER" id="PTHR23028">
    <property type="entry name" value="ACETYLTRANSFERASE"/>
    <property type="match status" value="1"/>
</dbReference>
<feature type="transmembrane region" description="Helical" evidence="1">
    <location>
        <begin position="244"/>
        <end position="260"/>
    </location>
</feature>
<feature type="domain" description="SGNH" evidence="3">
    <location>
        <begin position="477"/>
        <end position="695"/>
    </location>
</feature>
<dbReference type="Proteomes" id="UP000424462">
    <property type="component" value="Chromosome"/>
</dbReference>
<dbReference type="GO" id="GO:0009103">
    <property type="term" value="P:lipopolysaccharide biosynthetic process"/>
    <property type="evidence" value="ECO:0007669"/>
    <property type="project" value="TreeGrafter"/>
</dbReference>
<feature type="transmembrane region" description="Helical" evidence="1">
    <location>
        <begin position="330"/>
        <end position="350"/>
    </location>
</feature>
<dbReference type="EC" id="2.3.1.-" evidence="4"/>
<dbReference type="AlphaFoldDB" id="A0A6B8W5F8"/>
<evidence type="ECO:0000313" key="4">
    <source>
        <dbReference type="EMBL" id="QGU06565.1"/>
    </source>
</evidence>
<dbReference type="GO" id="GO:0016020">
    <property type="term" value="C:membrane"/>
    <property type="evidence" value="ECO:0007669"/>
    <property type="project" value="TreeGrafter"/>
</dbReference>
<feature type="transmembrane region" description="Helical" evidence="1">
    <location>
        <begin position="272"/>
        <end position="293"/>
    </location>
</feature>
<dbReference type="RefSeq" id="WP_156230156.1">
    <property type="nucleotide sequence ID" value="NZ_CP046455.1"/>
</dbReference>
<sequence length="710" mass="78358">MGTTRDSLRTAPYRYDLDGLRGIAIAFVVLFHVFVGRVSGGVDVFLLLSGYFFLGSQLRYAARPDASLNMWWPIWRTLRRLLPGLVLVLATTAVGIVIFAPELRNLNVARQLTASLLYFQNWELADQGADYNVASNTVSPLQHLWSMSVQGQFYLFAILVATIISFVLRGQRRRRVGVSEAAELAGPLLLALTVFSFGYAIVMHFINQPLNYYSTWTRFWELTLGGLLVLYGTRLSLAGWVKEIFTIVGLFMVLTTGFFFDGATQFPGPATLYPIIGAVLVILGGGKVAGLLGSKVMRWLGDIAYPLYLWHWPLLILASVALEVETPGPVLGVLVVLASLLLADLTHRFVDKPLAQHAKRPPREEKRAQVAWQQLHATGPARARALGGVVVAVAMAALLSLQPALQLRVNAVDGEFLDPRIYPGAAALAGAPVPEAKFKPDPTVLGQLLPPSWLQGCMSTFEDSPDILPADREQERDPEACRFGNIGSDTVVYLTGGSHAEQWITPLNQLGQEHDFEVVPLVRQSCPNFAADLDGLFLPECEEFNQNVLARIAEDRPDVVVSTSTRPFVEQASVLEEVPTSYTTFWEFLADEQIPFIGLRDNPWSIFEDGTERNIPLCVYETGDVLGCGVPRGDVYLAEDPAAPYLDPQPEMKAVDTSDWFCPDQNCPAVIGNIHVYRDANHMSNAYALTLAPFLWEEIKEFFPAPVPAQ</sequence>
<dbReference type="EMBL" id="CP046455">
    <property type="protein sequence ID" value="QGU06565.1"/>
    <property type="molecule type" value="Genomic_DNA"/>
</dbReference>
<reference evidence="4 5" key="1">
    <citation type="submission" date="2019-11" db="EMBL/GenBank/DDBJ databases">
        <title>Complete genome sequence of Corynebacterium kalinowskii 1959, a novel Corynebacterium species isolated from soil of a small paddock in Vilsendorf, Germany.</title>
        <authorList>
            <person name="Schaffert L."/>
            <person name="Ruwe M."/>
            <person name="Milse J."/>
            <person name="Hanuschka K."/>
            <person name="Ortseifen V."/>
            <person name="Droste J."/>
            <person name="Brandt D."/>
            <person name="Schlueter L."/>
            <person name="Kutter Y."/>
            <person name="Vinke S."/>
            <person name="Viehoefer P."/>
            <person name="Jacob L."/>
            <person name="Luebke N.-C."/>
            <person name="Schulte-Berndt E."/>
            <person name="Hain C."/>
            <person name="Linder M."/>
            <person name="Schmidt P."/>
            <person name="Wollenschlaeger L."/>
            <person name="Luttermann T."/>
            <person name="Thieme E."/>
            <person name="Hassa J."/>
            <person name="Haak M."/>
            <person name="Wittchen M."/>
            <person name="Mentz A."/>
            <person name="Persicke M."/>
            <person name="Busche T."/>
            <person name="Ruckert C."/>
        </authorList>
    </citation>
    <scope>NUCLEOTIDE SEQUENCE [LARGE SCALE GENOMIC DNA]</scope>
    <source>
        <strain evidence="4 5">2039</strain>
    </source>
</reference>
<keyword evidence="4" id="KW-0012">Acyltransferase</keyword>
<feature type="transmembrane region" description="Helical" evidence="1">
    <location>
        <begin position="383"/>
        <end position="401"/>
    </location>
</feature>
<dbReference type="Pfam" id="PF19040">
    <property type="entry name" value="SGNH"/>
    <property type="match status" value="1"/>
</dbReference>
<evidence type="ECO:0000259" key="3">
    <source>
        <dbReference type="Pfam" id="PF19040"/>
    </source>
</evidence>
<keyword evidence="4" id="KW-0808">Transferase</keyword>
<dbReference type="KEGG" id="cok:COCCU_03055"/>
<feature type="transmembrane region" description="Helical" evidence="1">
    <location>
        <begin position="219"/>
        <end position="237"/>
    </location>
</feature>
<evidence type="ECO:0000259" key="2">
    <source>
        <dbReference type="Pfam" id="PF01757"/>
    </source>
</evidence>
<name>A0A6B8W5F8_9CORY</name>